<comment type="caution">
    <text evidence="1">The sequence shown here is derived from an EMBL/GenBank/DDBJ whole genome shotgun (WGS) entry which is preliminary data.</text>
</comment>
<organism evidence="1 2">
    <name type="scientific">Microbispora hainanensis</name>
    <dbReference type="NCBI Taxonomy" id="568844"/>
    <lineage>
        <taxon>Bacteria</taxon>
        <taxon>Bacillati</taxon>
        <taxon>Actinomycetota</taxon>
        <taxon>Actinomycetes</taxon>
        <taxon>Streptosporangiales</taxon>
        <taxon>Streptosporangiaceae</taxon>
        <taxon>Microbispora</taxon>
    </lineage>
</organism>
<evidence type="ECO:0000313" key="1">
    <source>
        <dbReference type="EMBL" id="TQS10526.1"/>
    </source>
</evidence>
<evidence type="ECO:0000313" key="2">
    <source>
        <dbReference type="Proteomes" id="UP000316541"/>
    </source>
</evidence>
<sequence>MAMGELISHLVQGADTETGAWMLIDEAAATGEQAAPWEQSWPGQGPDWLTIGPNALLCDTPRDFTPYIRLELWSDQPAAPEPAWEHSWTDEIFFRSGKIHLLDYFDPCIDSRLPFLDLGHQNATWLVRAQHKTLENNQETDFPSYIYRAEIYKFQFWRPIPQDSP</sequence>
<dbReference type="AlphaFoldDB" id="A0A544Y187"/>
<accession>A0A544Y187</accession>
<dbReference type="Proteomes" id="UP000316541">
    <property type="component" value="Unassembled WGS sequence"/>
</dbReference>
<name>A0A544Y187_9ACTN</name>
<gene>
    <name evidence="1" type="ORF">FLX08_38120</name>
</gene>
<proteinExistence type="predicted"/>
<dbReference type="EMBL" id="VIRM01000083">
    <property type="protein sequence ID" value="TQS10526.1"/>
    <property type="molecule type" value="Genomic_DNA"/>
</dbReference>
<protein>
    <submittedName>
        <fullName evidence="1">Uncharacterized protein</fullName>
    </submittedName>
</protein>
<dbReference type="RefSeq" id="WP_142625127.1">
    <property type="nucleotide sequence ID" value="NZ_VIRM01000083.1"/>
</dbReference>
<reference evidence="1 2" key="1">
    <citation type="submission" date="2019-07" db="EMBL/GenBank/DDBJ databases">
        <title>Microbispora hainanensis DSM 45428.</title>
        <authorList>
            <person name="Thawai C."/>
        </authorList>
    </citation>
    <scope>NUCLEOTIDE SEQUENCE [LARGE SCALE GENOMIC DNA]</scope>
    <source>
        <strain evidence="1 2">DSM 45428</strain>
    </source>
</reference>